<evidence type="ECO:0000256" key="2">
    <source>
        <dbReference type="PIRSR" id="PIRSR619791-2"/>
    </source>
</evidence>
<evidence type="ECO:0000313" key="4">
    <source>
        <dbReference type="Proteomes" id="UP000675881"/>
    </source>
</evidence>
<dbReference type="GO" id="GO:0020037">
    <property type="term" value="F:heme binding"/>
    <property type="evidence" value="ECO:0007669"/>
    <property type="project" value="InterPro"/>
</dbReference>
<dbReference type="InterPro" id="IPR010255">
    <property type="entry name" value="Haem_peroxidase_sf"/>
</dbReference>
<dbReference type="EC" id="1.11.1.7" evidence="3"/>
<keyword evidence="2" id="KW-0408">Iron</keyword>
<sequence length="203" mass="23048">MTKLFSKRLVTSLQPLFPTSITTSFFPWSLERKLCNNMTSSFSKMDIPTAMTHSPNPSASTVFVSAAFRFGHSLLPSTIERWSKTHRYIGSQRLSEMLQQPYDLYKAGWADNYLMGLVNQVAQALDDSLSQEVTNHLFQEPGKKFGLDLAALNIQRAREHGVPGYNGWREWCGLPKIHRWSDLRGLMSNSSVHGYASIYESPR</sequence>
<keyword evidence="4" id="KW-1185">Reference proteome</keyword>
<dbReference type="GO" id="GO:0006979">
    <property type="term" value="P:response to oxidative stress"/>
    <property type="evidence" value="ECO:0007669"/>
    <property type="project" value="InterPro"/>
</dbReference>
<dbReference type="Pfam" id="PF03098">
    <property type="entry name" value="An_peroxidase"/>
    <property type="match status" value="1"/>
</dbReference>
<dbReference type="EMBL" id="HG994580">
    <property type="protein sequence ID" value="CAF2782097.1"/>
    <property type="molecule type" value="Genomic_DNA"/>
</dbReference>
<dbReference type="GO" id="GO:0140825">
    <property type="term" value="F:lactoperoxidase activity"/>
    <property type="evidence" value="ECO:0007669"/>
    <property type="project" value="UniProtKB-EC"/>
</dbReference>
<dbReference type="AlphaFoldDB" id="A0A7R8CHM9"/>
<keyword evidence="1 3" id="KW-0575">Peroxidase</keyword>
<evidence type="ECO:0000313" key="3">
    <source>
        <dbReference type="EMBL" id="CAF2782097.1"/>
    </source>
</evidence>
<protein>
    <submittedName>
        <fullName evidence="3">PXDN</fullName>
        <ecNumber evidence="3">1.11.1.7</ecNumber>
    </submittedName>
</protein>
<dbReference type="Gene3D" id="1.10.640.10">
    <property type="entry name" value="Haem peroxidase domain superfamily, animal type"/>
    <property type="match status" value="1"/>
</dbReference>
<dbReference type="InterPro" id="IPR037120">
    <property type="entry name" value="Haem_peroxidase_sf_animal"/>
</dbReference>
<feature type="binding site" description="axial binding residue" evidence="2">
    <location>
        <position position="72"/>
    </location>
    <ligand>
        <name>heme b</name>
        <dbReference type="ChEBI" id="CHEBI:60344"/>
    </ligand>
    <ligandPart>
        <name>Fe</name>
        <dbReference type="ChEBI" id="CHEBI:18248"/>
    </ligandPart>
</feature>
<dbReference type="PANTHER" id="PTHR11475">
    <property type="entry name" value="OXIDASE/PEROXIDASE"/>
    <property type="match status" value="1"/>
</dbReference>
<dbReference type="Proteomes" id="UP000675881">
    <property type="component" value="Chromosome 1"/>
</dbReference>
<organism evidence="3 4">
    <name type="scientific">Lepeophtheirus salmonis</name>
    <name type="common">Salmon louse</name>
    <name type="synonym">Caligus salmonis</name>
    <dbReference type="NCBI Taxonomy" id="72036"/>
    <lineage>
        <taxon>Eukaryota</taxon>
        <taxon>Metazoa</taxon>
        <taxon>Ecdysozoa</taxon>
        <taxon>Arthropoda</taxon>
        <taxon>Crustacea</taxon>
        <taxon>Multicrustacea</taxon>
        <taxon>Hexanauplia</taxon>
        <taxon>Copepoda</taxon>
        <taxon>Siphonostomatoida</taxon>
        <taxon>Caligidae</taxon>
        <taxon>Lepeophtheirus</taxon>
    </lineage>
</organism>
<dbReference type="InterPro" id="IPR019791">
    <property type="entry name" value="Haem_peroxidase_animal"/>
</dbReference>
<keyword evidence="2" id="KW-0479">Metal-binding</keyword>
<accession>A0A7R8CHM9</accession>
<dbReference type="SUPFAM" id="SSF48113">
    <property type="entry name" value="Heme-dependent peroxidases"/>
    <property type="match status" value="1"/>
</dbReference>
<reference evidence="3" key="1">
    <citation type="submission" date="2021-02" db="EMBL/GenBank/DDBJ databases">
        <authorList>
            <person name="Bekaert M."/>
        </authorList>
    </citation>
    <scope>NUCLEOTIDE SEQUENCE</scope>
    <source>
        <strain evidence="3">IoA-00</strain>
    </source>
</reference>
<keyword evidence="2" id="KW-0349">Heme</keyword>
<dbReference type="PROSITE" id="PS50292">
    <property type="entry name" value="PEROXIDASE_3"/>
    <property type="match status" value="1"/>
</dbReference>
<evidence type="ECO:0000256" key="1">
    <source>
        <dbReference type="ARBA" id="ARBA00022559"/>
    </source>
</evidence>
<dbReference type="PANTHER" id="PTHR11475:SF106">
    <property type="entry name" value="CURLY SU"/>
    <property type="match status" value="1"/>
</dbReference>
<proteinExistence type="predicted"/>
<keyword evidence="3" id="KW-0560">Oxidoreductase</keyword>
<name>A0A7R8CHM9_LEPSM</name>
<gene>
    <name evidence="3" type="ORF">LSAA_570</name>
</gene>
<dbReference type="GO" id="GO:0046872">
    <property type="term" value="F:metal ion binding"/>
    <property type="evidence" value="ECO:0007669"/>
    <property type="project" value="UniProtKB-KW"/>
</dbReference>